<reference evidence="3" key="3">
    <citation type="submission" date="2025-08" db="UniProtKB">
        <authorList>
            <consortium name="Ensembl"/>
        </authorList>
    </citation>
    <scope>IDENTIFICATION</scope>
    <source>
        <strain evidence="3">JP 163 A</strain>
    </source>
</reference>
<dbReference type="InterPro" id="IPR052201">
    <property type="entry name" value="LRR-containing_regulator"/>
</dbReference>
<dbReference type="SUPFAM" id="SSF52047">
    <property type="entry name" value="RNI-like"/>
    <property type="match status" value="1"/>
</dbReference>
<reference evidence="3" key="4">
    <citation type="submission" date="2025-09" db="UniProtKB">
        <authorList>
            <consortium name="Ensembl"/>
        </authorList>
    </citation>
    <scope>IDENTIFICATION</scope>
    <source>
        <strain evidence="3">JP 163 A</strain>
    </source>
</reference>
<dbReference type="PANTHER" id="PTHR24111">
    <property type="entry name" value="LEUCINE-RICH REPEAT-CONTAINING PROTEIN 34"/>
    <property type="match status" value="1"/>
</dbReference>
<dbReference type="PANTHER" id="PTHR24111:SF4">
    <property type="entry name" value="LEUCINE-RICH REPEAT-CONTAINING PROTEIN 34"/>
    <property type="match status" value="1"/>
</dbReference>
<feature type="signal peptide" evidence="2">
    <location>
        <begin position="1"/>
        <end position="19"/>
    </location>
</feature>
<name>A0A3B5QD21_XIPMA</name>
<feature type="chain" id="PRO_5017252898" evidence="2">
    <location>
        <begin position="20"/>
        <end position="420"/>
    </location>
</feature>
<dbReference type="STRING" id="8083.ENSXMAP00000028916"/>
<protein>
    <submittedName>
        <fullName evidence="3">Leucine rich repeat containing 34</fullName>
    </submittedName>
</protein>
<keyword evidence="4" id="KW-1185">Reference proteome</keyword>
<dbReference type="Ensembl" id="ENSXMAT00000025534.1">
    <property type="protein sequence ID" value="ENSXMAP00000028916.1"/>
    <property type="gene ID" value="ENSXMAG00000025874.1"/>
</dbReference>
<sequence length="420" mass="46848">MTQLYVVAITMAFLATVMSAEPISECYKVICENEGITINPFVLENLERTTTTRNFTLNLAGNRKQKSFQRLSDNDVLALSKCLLNYRTLTGLDMGYNNISDEGAAYLAKLLEAQDTMLRSLDLTFNNIQTNGAEVLASSLQGNSSLLSLRLSGNKIGRKGGLNLACMLRVNMTLQELELGECDLEMQSMIALSTALKNNTTLRSVDVSRALLFSLLEEWAVHFSKMLPVNNSLVELHLGKMGLTDTGMERLSEGLKLNHRLRYLDLRCNRVSRDGALHLSRVLKENSPLEVIDLSSNRIEDPGAEYLSEAICCKGSVLRELSVCRNNISTRGLLSLAGALSNSPTLTHIYIWGNHLEEPVCQAFRELLNTGRLTPEQTDVRPYEVDGHVFLAELFHHLRKHHFFIDVNEQNAGSDSPQNQ</sequence>
<dbReference type="Pfam" id="PF13516">
    <property type="entry name" value="LRR_6"/>
    <property type="match status" value="5"/>
</dbReference>
<keyword evidence="1" id="KW-0677">Repeat</keyword>
<dbReference type="InterPro" id="IPR001611">
    <property type="entry name" value="Leu-rich_rpt"/>
</dbReference>
<reference evidence="4" key="1">
    <citation type="submission" date="2012-01" db="EMBL/GenBank/DDBJ databases">
        <authorList>
            <person name="Walter R."/>
            <person name="Schartl M."/>
            <person name="Warren W."/>
        </authorList>
    </citation>
    <scope>NUCLEOTIDE SEQUENCE [LARGE SCALE GENOMIC DNA]</scope>
    <source>
        <strain evidence="4">JP 163 A</strain>
    </source>
</reference>
<evidence type="ECO:0000313" key="4">
    <source>
        <dbReference type="Proteomes" id="UP000002852"/>
    </source>
</evidence>
<evidence type="ECO:0000256" key="1">
    <source>
        <dbReference type="ARBA" id="ARBA00022737"/>
    </source>
</evidence>
<accession>A0A3B5QD21</accession>
<dbReference type="InParanoid" id="A0A3B5QD21"/>
<dbReference type="Proteomes" id="UP000002852">
    <property type="component" value="Unassembled WGS sequence"/>
</dbReference>
<dbReference type="SMART" id="SM00368">
    <property type="entry name" value="LRR_RI"/>
    <property type="match status" value="9"/>
</dbReference>
<dbReference type="OMA" id="IKNCGMK"/>
<evidence type="ECO:0000256" key="2">
    <source>
        <dbReference type="SAM" id="SignalP"/>
    </source>
</evidence>
<evidence type="ECO:0000313" key="3">
    <source>
        <dbReference type="Ensembl" id="ENSXMAP00000028916.1"/>
    </source>
</evidence>
<organism evidence="3 4">
    <name type="scientific">Xiphophorus maculatus</name>
    <name type="common">Southern platyfish</name>
    <name type="synonym">Platypoecilus maculatus</name>
    <dbReference type="NCBI Taxonomy" id="8083"/>
    <lineage>
        <taxon>Eukaryota</taxon>
        <taxon>Metazoa</taxon>
        <taxon>Chordata</taxon>
        <taxon>Craniata</taxon>
        <taxon>Vertebrata</taxon>
        <taxon>Euteleostomi</taxon>
        <taxon>Actinopterygii</taxon>
        <taxon>Neopterygii</taxon>
        <taxon>Teleostei</taxon>
        <taxon>Neoteleostei</taxon>
        <taxon>Acanthomorphata</taxon>
        <taxon>Ovalentaria</taxon>
        <taxon>Atherinomorphae</taxon>
        <taxon>Cyprinodontiformes</taxon>
        <taxon>Poeciliidae</taxon>
        <taxon>Poeciliinae</taxon>
        <taxon>Xiphophorus</taxon>
    </lineage>
</organism>
<dbReference type="GeneTree" id="ENSGT00940000156456"/>
<dbReference type="AlphaFoldDB" id="A0A3B5QD21"/>
<dbReference type="InterPro" id="IPR032675">
    <property type="entry name" value="LRR_dom_sf"/>
</dbReference>
<dbReference type="FunCoup" id="A0A3B5QD21">
    <property type="interactions" value="564"/>
</dbReference>
<proteinExistence type="predicted"/>
<keyword evidence="2" id="KW-0732">Signal</keyword>
<reference evidence="4" key="2">
    <citation type="journal article" date="2013" name="Nat. Genet.">
        <title>The genome of the platyfish, Xiphophorus maculatus, provides insights into evolutionary adaptation and several complex traits.</title>
        <authorList>
            <person name="Schartl M."/>
            <person name="Walter R.B."/>
            <person name="Shen Y."/>
            <person name="Garcia T."/>
            <person name="Catchen J."/>
            <person name="Amores A."/>
            <person name="Braasch I."/>
            <person name="Chalopin D."/>
            <person name="Volff J.N."/>
            <person name="Lesch K.P."/>
            <person name="Bisazza A."/>
            <person name="Minx P."/>
            <person name="Hillier L."/>
            <person name="Wilson R.K."/>
            <person name="Fuerstenberg S."/>
            <person name="Boore J."/>
            <person name="Searle S."/>
            <person name="Postlethwait J.H."/>
            <person name="Warren W.C."/>
        </authorList>
    </citation>
    <scope>NUCLEOTIDE SEQUENCE [LARGE SCALE GENOMIC DNA]</scope>
    <source>
        <strain evidence="4">JP 163 A</strain>
    </source>
</reference>
<dbReference type="Gene3D" id="3.80.10.10">
    <property type="entry name" value="Ribonuclease Inhibitor"/>
    <property type="match status" value="3"/>
</dbReference>